<evidence type="ECO:0000313" key="3">
    <source>
        <dbReference type="Proteomes" id="UP000580474"/>
    </source>
</evidence>
<dbReference type="EMBL" id="JACHIV010000001">
    <property type="protein sequence ID" value="MBB5071628.1"/>
    <property type="molecule type" value="Genomic_DNA"/>
</dbReference>
<dbReference type="AlphaFoldDB" id="A0A840NMT4"/>
<evidence type="ECO:0000259" key="1">
    <source>
        <dbReference type="Pfam" id="PF00376"/>
    </source>
</evidence>
<dbReference type="Proteomes" id="UP000580474">
    <property type="component" value="Unassembled WGS sequence"/>
</dbReference>
<dbReference type="RefSeq" id="WP_184482111.1">
    <property type="nucleotide sequence ID" value="NZ_JACHIV010000001.1"/>
</dbReference>
<dbReference type="InterPro" id="IPR000551">
    <property type="entry name" value="MerR-type_HTH_dom"/>
</dbReference>
<dbReference type="SUPFAM" id="SSF46955">
    <property type="entry name" value="Putative DNA-binding domain"/>
    <property type="match status" value="1"/>
</dbReference>
<protein>
    <submittedName>
        <fullName evidence="2">DNA-binding transcriptional MerR regulator</fullName>
    </submittedName>
</protein>
<dbReference type="InterPro" id="IPR009061">
    <property type="entry name" value="DNA-bd_dom_put_sf"/>
</dbReference>
<keyword evidence="3" id="KW-1185">Reference proteome</keyword>
<dbReference type="Pfam" id="PF00376">
    <property type="entry name" value="MerR"/>
    <property type="match status" value="1"/>
</dbReference>
<dbReference type="Gene3D" id="1.10.1660.10">
    <property type="match status" value="1"/>
</dbReference>
<feature type="domain" description="HTH merR-type" evidence="1">
    <location>
        <begin position="9"/>
        <end position="44"/>
    </location>
</feature>
<dbReference type="GO" id="GO:0003677">
    <property type="term" value="F:DNA binding"/>
    <property type="evidence" value="ECO:0007669"/>
    <property type="project" value="UniProtKB-KW"/>
</dbReference>
<sequence>MAQPRLVPTGDLARELGISTRTVARYVREGLLVPTEVTLGGHYRWDIDDVRQQIRKRRAGPDES</sequence>
<proteinExistence type="predicted"/>
<reference evidence="2 3" key="1">
    <citation type="submission" date="2020-08" db="EMBL/GenBank/DDBJ databases">
        <title>Sequencing the genomes of 1000 actinobacteria strains.</title>
        <authorList>
            <person name="Klenk H.-P."/>
        </authorList>
    </citation>
    <scope>NUCLEOTIDE SEQUENCE [LARGE SCALE GENOMIC DNA]</scope>
    <source>
        <strain evidence="2 3">DSM 45582</strain>
    </source>
</reference>
<dbReference type="GO" id="GO:0006355">
    <property type="term" value="P:regulation of DNA-templated transcription"/>
    <property type="evidence" value="ECO:0007669"/>
    <property type="project" value="InterPro"/>
</dbReference>
<gene>
    <name evidence="2" type="ORF">BJ969_004716</name>
</gene>
<name>A0A840NMT4_9PSEU</name>
<accession>A0A840NMT4</accession>
<organism evidence="2 3">
    <name type="scientific">Saccharopolyspora gloriosae</name>
    <dbReference type="NCBI Taxonomy" id="455344"/>
    <lineage>
        <taxon>Bacteria</taxon>
        <taxon>Bacillati</taxon>
        <taxon>Actinomycetota</taxon>
        <taxon>Actinomycetes</taxon>
        <taxon>Pseudonocardiales</taxon>
        <taxon>Pseudonocardiaceae</taxon>
        <taxon>Saccharopolyspora</taxon>
    </lineage>
</organism>
<evidence type="ECO:0000313" key="2">
    <source>
        <dbReference type="EMBL" id="MBB5071628.1"/>
    </source>
</evidence>
<keyword evidence="2" id="KW-0238">DNA-binding</keyword>
<comment type="caution">
    <text evidence="2">The sequence shown here is derived from an EMBL/GenBank/DDBJ whole genome shotgun (WGS) entry which is preliminary data.</text>
</comment>